<name>A0AAV5D2G7_ELECO</name>
<gene>
    <name evidence="2" type="primary">ga22009</name>
    <name evidence="2" type="ORF">PR202_ga22009</name>
</gene>
<feature type="compositionally biased region" description="Basic and acidic residues" evidence="1">
    <location>
        <begin position="70"/>
        <end position="92"/>
    </location>
</feature>
<protein>
    <submittedName>
        <fullName evidence="2">Uncharacterized protein</fullName>
    </submittedName>
</protein>
<evidence type="ECO:0000313" key="3">
    <source>
        <dbReference type="Proteomes" id="UP001054889"/>
    </source>
</evidence>
<dbReference type="Proteomes" id="UP001054889">
    <property type="component" value="Unassembled WGS sequence"/>
</dbReference>
<keyword evidence="3" id="KW-1185">Reference proteome</keyword>
<evidence type="ECO:0000256" key="1">
    <source>
        <dbReference type="SAM" id="MobiDB-lite"/>
    </source>
</evidence>
<proteinExistence type="predicted"/>
<sequence length="92" mass="10663">MVAKEATFPACELWHPSRDEADHCAQPRGARWCEESMTDSPRWEKSKKWRYGQLRGEKPDSRQLGVGEAKQFRGEDAGDEPQRLDGFARREQ</sequence>
<feature type="region of interest" description="Disordered" evidence="1">
    <location>
        <begin position="33"/>
        <end position="92"/>
    </location>
</feature>
<accession>A0AAV5D2G7</accession>
<evidence type="ECO:0000313" key="2">
    <source>
        <dbReference type="EMBL" id="GJN04459.1"/>
    </source>
</evidence>
<dbReference type="AlphaFoldDB" id="A0AAV5D2G7"/>
<organism evidence="2 3">
    <name type="scientific">Eleusine coracana subsp. coracana</name>
    <dbReference type="NCBI Taxonomy" id="191504"/>
    <lineage>
        <taxon>Eukaryota</taxon>
        <taxon>Viridiplantae</taxon>
        <taxon>Streptophyta</taxon>
        <taxon>Embryophyta</taxon>
        <taxon>Tracheophyta</taxon>
        <taxon>Spermatophyta</taxon>
        <taxon>Magnoliopsida</taxon>
        <taxon>Liliopsida</taxon>
        <taxon>Poales</taxon>
        <taxon>Poaceae</taxon>
        <taxon>PACMAD clade</taxon>
        <taxon>Chloridoideae</taxon>
        <taxon>Cynodonteae</taxon>
        <taxon>Eleusininae</taxon>
        <taxon>Eleusine</taxon>
    </lineage>
</organism>
<comment type="caution">
    <text evidence="2">The sequence shown here is derived from an EMBL/GenBank/DDBJ whole genome shotgun (WGS) entry which is preliminary data.</text>
</comment>
<dbReference type="EMBL" id="BQKI01000011">
    <property type="protein sequence ID" value="GJN04459.1"/>
    <property type="molecule type" value="Genomic_DNA"/>
</dbReference>
<reference evidence="2" key="1">
    <citation type="journal article" date="2018" name="DNA Res.">
        <title>Multiple hybrid de novo genome assembly of finger millet, an orphan allotetraploid crop.</title>
        <authorList>
            <person name="Hatakeyama M."/>
            <person name="Aluri S."/>
            <person name="Balachadran M.T."/>
            <person name="Sivarajan S.R."/>
            <person name="Patrignani A."/>
            <person name="Gruter S."/>
            <person name="Poveda L."/>
            <person name="Shimizu-Inatsugi R."/>
            <person name="Baeten J."/>
            <person name="Francoijs K.J."/>
            <person name="Nataraja K.N."/>
            <person name="Reddy Y.A.N."/>
            <person name="Phadnis S."/>
            <person name="Ravikumar R.L."/>
            <person name="Schlapbach R."/>
            <person name="Sreeman S.M."/>
            <person name="Shimizu K.K."/>
        </authorList>
    </citation>
    <scope>NUCLEOTIDE SEQUENCE</scope>
</reference>
<reference evidence="2" key="2">
    <citation type="submission" date="2021-12" db="EMBL/GenBank/DDBJ databases">
        <title>Resequencing data analysis of finger millet.</title>
        <authorList>
            <person name="Hatakeyama M."/>
            <person name="Aluri S."/>
            <person name="Balachadran M.T."/>
            <person name="Sivarajan S.R."/>
            <person name="Poveda L."/>
            <person name="Shimizu-Inatsugi R."/>
            <person name="Schlapbach R."/>
            <person name="Sreeman S.M."/>
            <person name="Shimizu K.K."/>
        </authorList>
    </citation>
    <scope>NUCLEOTIDE SEQUENCE</scope>
</reference>